<keyword evidence="3" id="KW-0560">Oxidoreductase</keyword>
<dbReference type="EMBL" id="BACD03000004">
    <property type="protein sequence ID" value="GAO46516.1"/>
    <property type="molecule type" value="Genomic_DNA"/>
</dbReference>
<evidence type="ECO:0008006" key="6">
    <source>
        <dbReference type="Google" id="ProtNLM"/>
    </source>
</evidence>
<dbReference type="STRING" id="698492.A0A0E9N9Z0"/>
<keyword evidence="2" id="KW-0521">NADP</keyword>
<dbReference type="Gene3D" id="3.40.50.720">
    <property type="entry name" value="NAD(P)-binding Rossmann-like Domain"/>
    <property type="match status" value="1"/>
</dbReference>
<evidence type="ECO:0000256" key="2">
    <source>
        <dbReference type="ARBA" id="ARBA00022857"/>
    </source>
</evidence>
<protein>
    <recommendedName>
        <fullName evidence="6">NAD(P)-binding protein</fullName>
    </recommendedName>
</protein>
<keyword evidence="5" id="KW-1185">Reference proteome</keyword>
<reference evidence="4 5" key="3">
    <citation type="journal article" date="2015" name="Genome Announc.">
        <title>Draft Genome Sequence of the Archiascomycetous Yeast Saitoella complicata.</title>
        <authorList>
            <person name="Yamauchi K."/>
            <person name="Kondo S."/>
            <person name="Hamamoto M."/>
            <person name="Takahashi Y."/>
            <person name="Ogura Y."/>
            <person name="Hayashi T."/>
            <person name="Nishida H."/>
        </authorList>
    </citation>
    <scope>NUCLEOTIDE SEQUENCE [LARGE SCALE GENOMIC DNA]</scope>
    <source>
        <strain evidence="4 5">NRRL Y-17804</strain>
    </source>
</reference>
<dbReference type="GO" id="GO:0016491">
    <property type="term" value="F:oxidoreductase activity"/>
    <property type="evidence" value="ECO:0007669"/>
    <property type="project" value="UniProtKB-KW"/>
</dbReference>
<dbReference type="Proteomes" id="UP000033140">
    <property type="component" value="Unassembled WGS sequence"/>
</dbReference>
<dbReference type="SUPFAM" id="SSF51735">
    <property type="entry name" value="NAD(P)-binding Rossmann-fold domains"/>
    <property type="match status" value="1"/>
</dbReference>
<evidence type="ECO:0000313" key="5">
    <source>
        <dbReference type="Proteomes" id="UP000033140"/>
    </source>
</evidence>
<dbReference type="PRINTS" id="PR00081">
    <property type="entry name" value="GDHRDH"/>
</dbReference>
<dbReference type="InterPro" id="IPR002347">
    <property type="entry name" value="SDR_fam"/>
</dbReference>
<dbReference type="Pfam" id="PF00106">
    <property type="entry name" value="adh_short"/>
    <property type="match status" value="1"/>
</dbReference>
<evidence type="ECO:0000256" key="3">
    <source>
        <dbReference type="ARBA" id="ARBA00023002"/>
    </source>
</evidence>
<reference evidence="4 5" key="2">
    <citation type="journal article" date="2014" name="J. Gen. Appl. Microbiol.">
        <title>The early diverging ascomycetous budding yeast Saitoella complicata has three histone deacetylases belonging to the Clr6, Hos2, and Rpd3 lineages.</title>
        <authorList>
            <person name="Nishida H."/>
            <person name="Matsumoto T."/>
            <person name="Kondo S."/>
            <person name="Hamamoto M."/>
            <person name="Yoshikawa H."/>
        </authorList>
    </citation>
    <scope>NUCLEOTIDE SEQUENCE [LARGE SCALE GENOMIC DNA]</scope>
    <source>
        <strain evidence="4 5">NRRL Y-17804</strain>
    </source>
</reference>
<comment type="caution">
    <text evidence="4">The sequence shown here is derived from an EMBL/GenBank/DDBJ whole genome shotgun (WGS) entry which is preliminary data.</text>
</comment>
<organism evidence="4 5">
    <name type="scientific">Saitoella complicata (strain BCRC 22490 / CBS 7301 / JCM 7358 / NBRC 10748 / NRRL Y-17804)</name>
    <dbReference type="NCBI Taxonomy" id="698492"/>
    <lineage>
        <taxon>Eukaryota</taxon>
        <taxon>Fungi</taxon>
        <taxon>Dikarya</taxon>
        <taxon>Ascomycota</taxon>
        <taxon>Taphrinomycotina</taxon>
        <taxon>Taphrinomycotina incertae sedis</taxon>
        <taxon>Saitoella</taxon>
    </lineage>
</organism>
<dbReference type="InterPro" id="IPR036291">
    <property type="entry name" value="NAD(P)-bd_dom_sf"/>
</dbReference>
<evidence type="ECO:0000256" key="1">
    <source>
        <dbReference type="ARBA" id="ARBA00006484"/>
    </source>
</evidence>
<dbReference type="AlphaFoldDB" id="A0A0E9N9Z0"/>
<evidence type="ECO:0000313" key="4">
    <source>
        <dbReference type="EMBL" id="GAO46516.1"/>
    </source>
</evidence>
<dbReference type="PANTHER" id="PTHR24320:SF282">
    <property type="entry name" value="WW DOMAIN-CONTAINING OXIDOREDUCTASE"/>
    <property type="match status" value="1"/>
</dbReference>
<reference evidence="4 5" key="1">
    <citation type="journal article" date="2011" name="J. Gen. Appl. Microbiol.">
        <title>Draft genome sequencing of the enigmatic yeast Saitoella complicata.</title>
        <authorList>
            <person name="Nishida H."/>
            <person name="Hamamoto M."/>
            <person name="Sugiyama J."/>
        </authorList>
    </citation>
    <scope>NUCLEOTIDE SEQUENCE [LARGE SCALE GENOMIC DNA]</scope>
    <source>
        <strain evidence="4 5">NRRL Y-17804</strain>
    </source>
</reference>
<sequence length="353" mass="38822">MSFTTAQIPDLSGRSVLITGGNSGLGLATAHALYARNANITIACRSPQKGQDAVRAIKEKTLTSTGSVELLNLDLSSVKSTVEAAEEYTRNHDKLDILFANAGIAMEPYQLSVDGYERQFATNHLGHFAFITTLLPLLQRTAAAKPEGDVRVIITSSEAHRFTYKVNNGIDFSAMRGEKRKPDVDPTSIWELGDAFRRYGQSKLANILFTRELSRRLKSSHPNIYVNAIHPGAVATGLTSGGSAFIGPTLTKITNFLMGFLASSAEKGALTQLWAATSEEIVARDYRGEYFIPVAKMGKTTEEAKNEELMRELWKWSEGAVEGVVGKRVGGHVHCSRRKYLRIPDRHRIPLWA</sequence>
<proteinExistence type="inferred from homology"/>
<accession>A0A0E9N9Z0</accession>
<name>A0A0E9N9Z0_SAICN</name>
<comment type="similarity">
    <text evidence="1">Belongs to the short-chain dehydrogenases/reductases (SDR) family.</text>
</comment>
<gene>
    <name evidence="4" type="ORF">G7K_0746-t1</name>
</gene>
<dbReference type="PANTHER" id="PTHR24320">
    <property type="entry name" value="RETINOL DEHYDROGENASE"/>
    <property type="match status" value="1"/>
</dbReference>
<dbReference type="OMA" id="QWTENEL"/>